<dbReference type="RefSeq" id="WP_190240432.1">
    <property type="nucleotide sequence ID" value="NZ_QFGA01000002.1"/>
</dbReference>
<accession>A0A4Y7R978</accession>
<evidence type="ECO:0000256" key="3">
    <source>
        <dbReference type="SAM" id="MobiDB-lite"/>
    </source>
</evidence>
<dbReference type="Gene3D" id="2.60.120.260">
    <property type="entry name" value="Galactose-binding domain-like"/>
    <property type="match status" value="1"/>
</dbReference>
<keyword evidence="7" id="KW-0119">Carbohydrate metabolism</keyword>
<proteinExistence type="predicted"/>
<evidence type="ECO:0000259" key="5">
    <source>
        <dbReference type="PROSITE" id="PS50022"/>
    </source>
</evidence>
<evidence type="ECO:0000256" key="2">
    <source>
        <dbReference type="ARBA" id="ARBA00023295"/>
    </source>
</evidence>
<dbReference type="EC" id="3.2.1.8" evidence="7"/>
<protein>
    <submittedName>
        <fullName evidence="7">Endo-1,4-beta-xylanase A</fullName>
        <ecNumber evidence="7">3.2.1.8</ecNumber>
    </submittedName>
</protein>
<dbReference type="SUPFAM" id="SSF49785">
    <property type="entry name" value="Galactose-binding domain-like"/>
    <property type="match status" value="1"/>
</dbReference>
<dbReference type="GO" id="GO:0045493">
    <property type="term" value="P:xylan catabolic process"/>
    <property type="evidence" value="ECO:0007669"/>
    <property type="project" value="UniProtKB-KW"/>
</dbReference>
<gene>
    <name evidence="7" type="primary">xynA1_15</name>
    <name evidence="7" type="ORF">Psch_02398</name>
</gene>
<keyword evidence="7" id="KW-0858">Xylan degradation</keyword>
<dbReference type="PANTHER" id="PTHR43308">
    <property type="entry name" value="OUTER MEMBRANE PROTEIN ALPHA-RELATED"/>
    <property type="match status" value="1"/>
</dbReference>
<feature type="domain" description="SLH" evidence="6">
    <location>
        <begin position="88"/>
        <end position="148"/>
    </location>
</feature>
<dbReference type="GO" id="GO:0031176">
    <property type="term" value="F:endo-1,4-beta-xylanase activity"/>
    <property type="evidence" value="ECO:0007669"/>
    <property type="project" value="UniProtKB-EC"/>
</dbReference>
<dbReference type="Proteomes" id="UP000298324">
    <property type="component" value="Unassembled WGS sequence"/>
</dbReference>
<dbReference type="Pfam" id="PF00395">
    <property type="entry name" value="SLH"/>
    <property type="match status" value="2"/>
</dbReference>
<keyword evidence="7" id="KW-0378">Hydrolase</keyword>
<evidence type="ECO:0000259" key="6">
    <source>
        <dbReference type="PROSITE" id="PS51272"/>
    </source>
</evidence>
<feature type="chain" id="PRO_5021466862" evidence="4">
    <location>
        <begin position="23"/>
        <end position="830"/>
    </location>
</feature>
<evidence type="ECO:0000313" key="7">
    <source>
        <dbReference type="EMBL" id="TEB05357.1"/>
    </source>
</evidence>
<name>A0A4Y7R978_9FIRM</name>
<dbReference type="PROSITE" id="PS51272">
    <property type="entry name" value="SLH"/>
    <property type="match status" value="2"/>
</dbReference>
<evidence type="ECO:0000256" key="4">
    <source>
        <dbReference type="SAM" id="SignalP"/>
    </source>
</evidence>
<keyword evidence="2 7" id="KW-0326">Glycosidase</keyword>
<dbReference type="InterPro" id="IPR032329">
    <property type="entry name" value="DUF4855"/>
</dbReference>
<evidence type="ECO:0000313" key="8">
    <source>
        <dbReference type="Proteomes" id="UP000298324"/>
    </source>
</evidence>
<dbReference type="InterPro" id="IPR008979">
    <property type="entry name" value="Galactose-bd-like_sf"/>
</dbReference>
<sequence length="830" mass="90790">MIFRITTFLLLLSLIFTLPAQAQPASPAFQDITGSFAEKAILELAQQGIISGINPVEFGPEQSLTRRDFAVLLAKVLGIQPFAPLKPTFSDVPFDAPGAGYVEALAKLGVWHGEGDGRLGADEPVLRQDAAVMLYRALEEQSLSSSLDGRYLDWGQISPYAEAGVVYVTGRGWMRGSDGCFFPLRELTRAEAAMIANQLVIMRKGQALTAIPVVSSRKLELKAGEAMHIAPETALIPLAFTTAYGVDDPSLGALSNDGIITAGKQAASATITVNAGLNSYEVITSVRASQAENKNEGVFAENSQPEKELTTGASYQVEQLAPDLGFQEKEYKSYSGPVEGLTSQGQAWTGFLRQQGREITVDLKTAQVVSSISLEFLQDAASGISLPGFLKAVVSPDGKSWYHLGQVSHNVDPADTVVQTKNLTLSFAPVITRYIKLSFPVNSWVFARHLSVRGGRRVDSPAVLAPAGYAVPSGEGFLNVPDMNNILLVYTGGNGDDGTWKSNDFQPMVAYQDSKWVIRGRLFDTMLFLPYADVPCTRDGWNAYLDDLFKEGAQLSALDEVVGRLNENTAITGKEKVILTIPYPDPKQQDFGALEEGGATLDFSGSVDSGEQAAVSRLKAVRWFYDSLISRWKMAGLNNLELSGIYWYSETIDQTVNGEKELVQGTARLVRGDGLEFFWIPYHGSRGYEDWRSYGFTRVFLQPNFYSVDSPPEERMDRTADLARRYNLGMELECDGNILYNRYYYDLFYRQLNRAKRLGLDQDITLAWYAGSKALVKAAASSSLKVRAVYDDIYSWINGTYAAPAGTVPEESVGAAGGQVETESDGLSRK</sequence>
<keyword evidence="7" id="KW-0624">Polysaccharide degradation</keyword>
<dbReference type="AlphaFoldDB" id="A0A4Y7R978"/>
<comment type="caution">
    <text evidence="7">The sequence shown here is derived from an EMBL/GenBank/DDBJ whole genome shotgun (WGS) entry which is preliminary data.</text>
</comment>
<keyword evidence="4" id="KW-0732">Signal</keyword>
<keyword evidence="8" id="KW-1185">Reference proteome</keyword>
<dbReference type="EMBL" id="QFGA01000002">
    <property type="protein sequence ID" value="TEB05357.1"/>
    <property type="molecule type" value="Genomic_DNA"/>
</dbReference>
<feature type="domain" description="SLH" evidence="6">
    <location>
        <begin position="24"/>
        <end position="87"/>
    </location>
</feature>
<dbReference type="PANTHER" id="PTHR43308:SF5">
    <property type="entry name" value="S-LAYER PROTEIN _ PEPTIDOGLYCAN ENDO-BETA-N-ACETYLGLUCOSAMINIDASE"/>
    <property type="match status" value="1"/>
</dbReference>
<feature type="region of interest" description="Disordered" evidence="3">
    <location>
        <begin position="811"/>
        <end position="830"/>
    </location>
</feature>
<dbReference type="InterPro" id="IPR000421">
    <property type="entry name" value="FA58C"/>
</dbReference>
<dbReference type="PROSITE" id="PS50022">
    <property type="entry name" value="FA58C_3"/>
    <property type="match status" value="1"/>
</dbReference>
<dbReference type="InterPro" id="IPR051465">
    <property type="entry name" value="Cell_Envelope_Struct_Comp"/>
</dbReference>
<dbReference type="Pfam" id="PF16147">
    <property type="entry name" value="DUF4855"/>
    <property type="match status" value="1"/>
</dbReference>
<keyword evidence="1" id="KW-0677">Repeat</keyword>
<reference evidence="7 8" key="1">
    <citation type="journal article" date="2018" name="Environ. Microbiol.">
        <title>Novel energy conservation strategies and behaviour of Pelotomaculum schinkii driving syntrophic propionate catabolism.</title>
        <authorList>
            <person name="Hidalgo-Ahumada C.A.P."/>
            <person name="Nobu M.K."/>
            <person name="Narihiro T."/>
            <person name="Tamaki H."/>
            <person name="Liu W.T."/>
            <person name="Kamagata Y."/>
            <person name="Stams A.J.M."/>
            <person name="Imachi H."/>
            <person name="Sousa D.Z."/>
        </authorList>
    </citation>
    <scope>NUCLEOTIDE SEQUENCE [LARGE SCALE GENOMIC DNA]</scope>
    <source>
        <strain evidence="7 8">HH</strain>
    </source>
</reference>
<dbReference type="InterPro" id="IPR001119">
    <property type="entry name" value="SLH_dom"/>
</dbReference>
<feature type="domain" description="F5/8 type C" evidence="5">
    <location>
        <begin position="302"/>
        <end position="444"/>
    </location>
</feature>
<evidence type="ECO:0000256" key="1">
    <source>
        <dbReference type="ARBA" id="ARBA00022737"/>
    </source>
</evidence>
<feature type="signal peptide" evidence="4">
    <location>
        <begin position="1"/>
        <end position="22"/>
    </location>
</feature>
<organism evidence="7 8">
    <name type="scientific">Pelotomaculum schinkii</name>
    <dbReference type="NCBI Taxonomy" id="78350"/>
    <lineage>
        <taxon>Bacteria</taxon>
        <taxon>Bacillati</taxon>
        <taxon>Bacillota</taxon>
        <taxon>Clostridia</taxon>
        <taxon>Eubacteriales</taxon>
        <taxon>Desulfotomaculaceae</taxon>
        <taxon>Pelotomaculum</taxon>
    </lineage>
</organism>